<comment type="subcellular location">
    <subcellularLocation>
        <location evidence="1">Cell membrane</location>
        <topology evidence="1">Multi-pass membrane protein</topology>
    </subcellularLocation>
</comment>
<proteinExistence type="inferred from homology"/>
<evidence type="ECO:0000256" key="4">
    <source>
        <dbReference type="ARBA" id="ARBA00022692"/>
    </source>
</evidence>
<evidence type="ECO:0000313" key="9">
    <source>
        <dbReference type="Proteomes" id="UP000010121"/>
    </source>
</evidence>
<feature type="transmembrane region" description="Helical" evidence="7">
    <location>
        <begin position="79"/>
        <end position="100"/>
    </location>
</feature>
<evidence type="ECO:0000256" key="7">
    <source>
        <dbReference type="SAM" id="Phobius"/>
    </source>
</evidence>
<dbReference type="EMBL" id="ACYY01000009">
    <property type="protein sequence ID" value="EEW25437.1"/>
    <property type="molecule type" value="Genomic_DNA"/>
</dbReference>
<accession>C8S0Z6</accession>
<evidence type="ECO:0000256" key="5">
    <source>
        <dbReference type="ARBA" id="ARBA00022989"/>
    </source>
</evidence>
<evidence type="ECO:0000313" key="8">
    <source>
        <dbReference type="EMBL" id="EEW25437.1"/>
    </source>
</evidence>
<keyword evidence="9" id="KW-1185">Reference proteome</keyword>
<dbReference type="PANTHER" id="PTHR33452:SF1">
    <property type="entry name" value="INNER MEMBRANE PROTEIN YPHA-RELATED"/>
    <property type="match status" value="1"/>
</dbReference>
<dbReference type="Proteomes" id="UP000010121">
    <property type="component" value="Unassembled WGS sequence"/>
</dbReference>
<evidence type="ECO:0000256" key="6">
    <source>
        <dbReference type="ARBA" id="ARBA00023136"/>
    </source>
</evidence>
<comment type="similarity">
    <text evidence="2">Belongs to the DoxX family.</text>
</comment>
<protein>
    <submittedName>
        <fullName evidence="8">DoxX family protein</fullName>
    </submittedName>
</protein>
<keyword evidence="5 7" id="KW-1133">Transmembrane helix</keyword>
<keyword evidence="3" id="KW-1003">Cell membrane</keyword>
<keyword evidence="4 7" id="KW-0812">Transmembrane</keyword>
<organism evidence="8 9">
    <name type="scientific">Rhodobacter ferrooxidans</name>
    <dbReference type="NCBI Taxonomy" id="371731"/>
    <lineage>
        <taxon>Bacteria</taxon>
        <taxon>Pseudomonadati</taxon>
        <taxon>Pseudomonadota</taxon>
        <taxon>Alphaproteobacteria</taxon>
        <taxon>Rhodobacterales</taxon>
        <taxon>Rhodobacter group</taxon>
        <taxon>Rhodobacter</taxon>
    </lineage>
</organism>
<sequence length="176" mass="19283">MNRLISLHENLMRRLALLAPVVLPTLARLVFAAVLARYFWNSAATKLAGPLTPTDGAYIQIFPRLVEELGYDFDRLGSFHWLVAVLGAWAEFALPALIVLGLATRIAALGMIIFVLVQSLTDVLGHGIMLDAWFDTASDGLIADQRAMWVFLLTVPILLGAGPLSLDRVLRRMTGS</sequence>
<gene>
    <name evidence="8" type="ORF">Rsw2DRAFT_1724</name>
</gene>
<dbReference type="AlphaFoldDB" id="C8S0Z6"/>
<evidence type="ECO:0000256" key="2">
    <source>
        <dbReference type="ARBA" id="ARBA00006679"/>
    </source>
</evidence>
<keyword evidence="6 7" id="KW-0472">Membrane</keyword>
<dbReference type="InterPro" id="IPR032808">
    <property type="entry name" value="DoxX"/>
</dbReference>
<feature type="transmembrane region" description="Helical" evidence="7">
    <location>
        <begin position="148"/>
        <end position="166"/>
    </location>
</feature>
<dbReference type="eggNOG" id="COG2259">
    <property type="taxonomic scope" value="Bacteria"/>
</dbReference>
<evidence type="ECO:0000256" key="1">
    <source>
        <dbReference type="ARBA" id="ARBA00004651"/>
    </source>
</evidence>
<dbReference type="Pfam" id="PF07681">
    <property type="entry name" value="DoxX"/>
    <property type="match status" value="1"/>
</dbReference>
<comment type="caution">
    <text evidence="8">The sequence shown here is derived from an EMBL/GenBank/DDBJ whole genome shotgun (WGS) entry which is preliminary data.</text>
</comment>
<dbReference type="InterPro" id="IPR051907">
    <property type="entry name" value="DoxX-like_oxidoreductase"/>
</dbReference>
<evidence type="ECO:0000256" key="3">
    <source>
        <dbReference type="ARBA" id="ARBA00022475"/>
    </source>
</evidence>
<feature type="transmembrane region" description="Helical" evidence="7">
    <location>
        <begin position="107"/>
        <end position="128"/>
    </location>
</feature>
<reference evidence="8 9" key="1">
    <citation type="submission" date="2009-08" db="EMBL/GenBank/DDBJ databases">
        <title>The draft genome of Rhodobacter sp. SW2.</title>
        <authorList>
            <consortium name="US DOE Joint Genome Institute (JGI-PGF)"/>
            <person name="Lucas S."/>
            <person name="Copeland A."/>
            <person name="Lapidus A."/>
            <person name="Glavina del Rio T."/>
            <person name="Tice H."/>
            <person name="Bruce D."/>
            <person name="Goodwin L."/>
            <person name="Pitluck S."/>
            <person name="Larimer F."/>
            <person name="Land M.L."/>
            <person name="Hauser L."/>
            <person name="Emerson D."/>
        </authorList>
    </citation>
    <scope>NUCLEOTIDE SEQUENCE [LARGE SCALE GENOMIC DNA]</scope>
    <source>
        <strain evidence="8 9">SW2</strain>
    </source>
</reference>
<dbReference type="STRING" id="371731.Rsw2DRAFT_1724"/>
<dbReference type="PANTHER" id="PTHR33452">
    <property type="entry name" value="OXIDOREDUCTASE CATD-RELATED"/>
    <property type="match status" value="1"/>
</dbReference>
<name>C8S0Z6_9RHOB</name>
<dbReference type="GO" id="GO:0005886">
    <property type="term" value="C:plasma membrane"/>
    <property type="evidence" value="ECO:0007669"/>
    <property type="project" value="UniProtKB-SubCell"/>
</dbReference>